<dbReference type="InterPro" id="IPR015517">
    <property type="entry name" value="dCMP_deaminase-rel"/>
</dbReference>
<evidence type="ECO:0000256" key="4">
    <source>
        <dbReference type="ARBA" id="ARBA00022833"/>
    </source>
</evidence>
<evidence type="ECO:0000259" key="5">
    <source>
        <dbReference type="PROSITE" id="PS51747"/>
    </source>
</evidence>
<evidence type="ECO:0000256" key="3">
    <source>
        <dbReference type="ARBA" id="ARBA00022801"/>
    </source>
</evidence>
<feature type="domain" description="CMP/dCMP-type deaminase" evidence="5">
    <location>
        <begin position="233"/>
        <end position="418"/>
    </location>
</feature>
<dbReference type="InterPro" id="IPR027417">
    <property type="entry name" value="P-loop_NTPase"/>
</dbReference>
<dbReference type="GO" id="GO:0005737">
    <property type="term" value="C:cytoplasm"/>
    <property type="evidence" value="ECO:0007669"/>
    <property type="project" value="TreeGrafter"/>
</dbReference>
<keyword evidence="4" id="KW-0862">Zinc</keyword>
<dbReference type="PROSITE" id="PS00903">
    <property type="entry name" value="CYT_DCMP_DEAMINASES_1"/>
    <property type="match status" value="1"/>
</dbReference>
<gene>
    <name evidence="6" type="ORF">RMR22_14480</name>
</gene>
<comment type="similarity">
    <text evidence="1">Belongs to the cytidine and deoxycytidylate deaminase family.</text>
</comment>
<evidence type="ECO:0000256" key="1">
    <source>
        <dbReference type="ARBA" id="ARBA00006576"/>
    </source>
</evidence>
<dbReference type="AlphaFoldDB" id="A0AAW9FDC8"/>
<dbReference type="PROSITE" id="PS51747">
    <property type="entry name" value="CYT_DCMP_DEAMINASES_2"/>
    <property type="match status" value="1"/>
</dbReference>
<dbReference type="InterPro" id="IPR016192">
    <property type="entry name" value="APOBEC/CMP_deaminase_Zn-bd"/>
</dbReference>
<accession>A0AAW9FDC8</accession>
<dbReference type="PANTHER" id="PTHR11086">
    <property type="entry name" value="DEOXYCYTIDYLATE DEAMINASE-RELATED"/>
    <property type="match status" value="1"/>
</dbReference>
<dbReference type="Gene3D" id="3.40.50.300">
    <property type="entry name" value="P-loop containing nucleotide triphosphate hydrolases"/>
    <property type="match status" value="1"/>
</dbReference>
<evidence type="ECO:0000256" key="2">
    <source>
        <dbReference type="ARBA" id="ARBA00022723"/>
    </source>
</evidence>
<reference evidence="6" key="1">
    <citation type="journal article" date="2023" name="Phytobiomes J">
        <title>Deciphering the key players within the bacterial microbiota associated with aerial crown gall tumors on rhododendron: Insights into the gallobiome.</title>
        <authorList>
            <person name="Kuzmanovic N."/>
            <person name="Nesme J."/>
            <person name="Wolf J."/>
            <person name="Neumann-Schaal M."/>
            <person name="Petersen J."/>
            <person name="Fernandez-Gnecco G."/>
            <person name="Sproeer C."/>
            <person name="Bunk B."/>
            <person name="Overmann J."/>
            <person name="Sorensen S.J."/>
            <person name="Idczak E."/>
            <person name="Smalla K."/>
        </authorList>
    </citation>
    <scope>NUCLEOTIDE SEQUENCE</scope>
    <source>
        <strain evidence="6">Rho-11.1</strain>
    </source>
</reference>
<protein>
    <submittedName>
        <fullName evidence="6">Anti-phage dCTP deaminase</fullName>
    </submittedName>
</protein>
<keyword evidence="3" id="KW-0378">Hydrolase</keyword>
<dbReference type="EMBL" id="JAVRAF010000003">
    <property type="protein sequence ID" value="MDX8303465.1"/>
    <property type="molecule type" value="Genomic_DNA"/>
</dbReference>
<dbReference type="Pfam" id="PF00383">
    <property type="entry name" value="dCMP_cyt_deam_1"/>
    <property type="match status" value="1"/>
</dbReference>
<sequence>MTDHLQNYPELVIGLVGPIGVDLEQVQNESIEQLKALGYKCVPVRVTELMRSVKTDVDIEDASFEKKYLSLIKFADRVCEIAKSRHALAALTIAAIRAHRASITGSEKTPALKHAYIIRQFKRPEEIELMRKTYGRKFIQISVYASEKDRRENLIKIIRSYNEAFVTKEDAEKSSINLIKIDHDEVDGDYGQRVSKVFHLGDVFVDGIRKDDIKLQIERFFTALFGHNGVSPNKVEYGLYIAAAASLRSVDLSRQVGAAIFSADGEILSMGCNEVPKAFGGTYWSQDERPMFRDFELGSDANQLRKLQVLHDLVDRMSRAGFFCDEVKDKGDAVSQLRFLLENDLIKDSKVMDIIEYGRIIHAEMSAITDAARTGRAIKGSILYCTTFPCHMCAKHIVASGVKQVVFLEPYPKSYASDLHSDSITYDAIEAEKKVIFSPFLGISPRRYRDIFEKKGRKDNNGRKKDWYLGEPVPMIEDLTTSYVENEDSAIIILAKLL</sequence>
<dbReference type="InterPro" id="IPR002125">
    <property type="entry name" value="CMP_dCMP_dom"/>
</dbReference>
<dbReference type="InterPro" id="IPR016193">
    <property type="entry name" value="Cytidine_deaminase-like"/>
</dbReference>
<organism evidence="6">
    <name type="scientific">Agrobacterium rosae</name>
    <dbReference type="NCBI Taxonomy" id="1972867"/>
    <lineage>
        <taxon>Bacteria</taxon>
        <taxon>Pseudomonadati</taxon>
        <taxon>Pseudomonadota</taxon>
        <taxon>Alphaproteobacteria</taxon>
        <taxon>Hyphomicrobiales</taxon>
        <taxon>Rhizobiaceae</taxon>
        <taxon>Rhizobium/Agrobacterium group</taxon>
        <taxon>Agrobacterium</taxon>
    </lineage>
</organism>
<keyword evidence="2" id="KW-0479">Metal-binding</keyword>
<proteinExistence type="inferred from homology"/>
<dbReference type="PANTHER" id="PTHR11086:SF18">
    <property type="entry name" value="DEOXYCYTIDYLATE DEAMINASE"/>
    <property type="match status" value="1"/>
</dbReference>
<dbReference type="RefSeq" id="WP_103587700.1">
    <property type="nucleotide sequence ID" value="NZ_CP192781.1"/>
</dbReference>
<comment type="caution">
    <text evidence="6">The sequence shown here is derived from an EMBL/GenBank/DDBJ whole genome shotgun (WGS) entry which is preliminary data.</text>
</comment>
<dbReference type="SUPFAM" id="SSF53927">
    <property type="entry name" value="Cytidine deaminase-like"/>
    <property type="match status" value="1"/>
</dbReference>
<dbReference type="GO" id="GO:0004132">
    <property type="term" value="F:dCMP deaminase activity"/>
    <property type="evidence" value="ECO:0007669"/>
    <property type="project" value="TreeGrafter"/>
</dbReference>
<dbReference type="Gene3D" id="3.40.140.10">
    <property type="entry name" value="Cytidine Deaminase, domain 2"/>
    <property type="match status" value="1"/>
</dbReference>
<dbReference type="NCBIfam" id="NF041025">
    <property type="entry name" value="antiphage_deaminase"/>
    <property type="match status" value="1"/>
</dbReference>
<dbReference type="GO" id="GO:0008270">
    <property type="term" value="F:zinc ion binding"/>
    <property type="evidence" value="ECO:0007669"/>
    <property type="project" value="InterPro"/>
</dbReference>
<name>A0AAW9FDC8_9HYPH</name>
<evidence type="ECO:0000313" key="6">
    <source>
        <dbReference type="EMBL" id="MDX8303465.1"/>
    </source>
</evidence>